<dbReference type="Proteomes" id="UP000018538">
    <property type="component" value="Unassembled WGS sequence"/>
</dbReference>
<keyword evidence="2" id="KW-0812">Transmembrane</keyword>
<proteinExistence type="predicted"/>
<dbReference type="OrthoDB" id="372897at2759"/>
<evidence type="ECO:0008006" key="5">
    <source>
        <dbReference type="Google" id="ProtNLM"/>
    </source>
</evidence>
<dbReference type="EMBL" id="KI635815">
    <property type="protein sequence ID" value="ETB56682.1"/>
    <property type="molecule type" value="Genomic_DNA"/>
</dbReference>
<dbReference type="NCBIfam" id="TIGR01597">
    <property type="entry name" value="PYST-B"/>
    <property type="match status" value="1"/>
</dbReference>
<evidence type="ECO:0000256" key="1">
    <source>
        <dbReference type="SAM" id="Coils"/>
    </source>
</evidence>
<feature type="transmembrane region" description="Helical" evidence="2">
    <location>
        <begin position="6"/>
        <end position="28"/>
    </location>
</feature>
<evidence type="ECO:0000313" key="3">
    <source>
        <dbReference type="EMBL" id="ETB56682.1"/>
    </source>
</evidence>
<feature type="transmembrane region" description="Helical" evidence="2">
    <location>
        <begin position="234"/>
        <end position="251"/>
    </location>
</feature>
<keyword evidence="2" id="KW-1133">Transmembrane helix</keyword>
<feature type="transmembrane region" description="Helical" evidence="2">
    <location>
        <begin position="209"/>
        <end position="228"/>
    </location>
</feature>
<dbReference type="InterPro" id="IPR006484">
    <property type="entry name" value="PYST_B"/>
</dbReference>
<sequence>MFFFQLLFVFLNMPKILIVLFHVLELYYANERTICFERNIINFRNNRTLADADNQFDLNEFYQSTLSLASQFNDCNDGNKEIAHLRNIIDSYIKKHKERSTILNLKNVDSKAKKLINKFRKELEELTKELDNEMNDELTIQPTHDKIIIKKDENSSVSEHEELKQLENYKNSSVSEHEEFKQLENDENNEIASSSNNKLKIRRKLKKEVIKCIVTCLTFIVIVCSILIGPVYLLALFIPSLISIYWSFWRVDKYRTKLKNISK</sequence>
<organism evidence="3 4">
    <name type="scientific">Plasmodium yoelii 17X</name>
    <dbReference type="NCBI Taxonomy" id="1323249"/>
    <lineage>
        <taxon>Eukaryota</taxon>
        <taxon>Sar</taxon>
        <taxon>Alveolata</taxon>
        <taxon>Apicomplexa</taxon>
        <taxon>Aconoidasida</taxon>
        <taxon>Haemosporida</taxon>
        <taxon>Plasmodiidae</taxon>
        <taxon>Plasmodium</taxon>
        <taxon>Plasmodium (Vinckeia)</taxon>
    </lineage>
</organism>
<evidence type="ECO:0000256" key="2">
    <source>
        <dbReference type="SAM" id="Phobius"/>
    </source>
</evidence>
<keyword evidence="1" id="KW-0175">Coiled coil</keyword>
<keyword evidence="2" id="KW-0472">Membrane</keyword>
<accession>V7PD62</accession>
<dbReference type="AlphaFoldDB" id="V7PD62"/>
<feature type="coiled-coil region" evidence="1">
    <location>
        <begin position="105"/>
        <end position="136"/>
    </location>
</feature>
<keyword evidence="4" id="KW-1185">Reference proteome</keyword>
<gene>
    <name evidence="3" type="ORF">YYC_05501</name>
</gene>
<dbReference type="Pfam" id="PF09592">
    <property type="entry name" value="DUF2031"/>
    <property type="match status" value="1"/>
</dbReference>
<evidence type="ECO:0000313" key="4">
    <source>
        <dbReference type="Proteomes" id="UP000018538"/>
    </source>
</evidence>
<protein>
    <recommendedName>
        <fullName evidence="5">Fam-b protein</fullName>
    </recommendedName>
</protein>
<reference evidence="3 4" key="1">
    <citation type="submission" date="2013-11" db="EMBL/GenBank/DDBJ databases">
        <title>The Genome Sequence of Plasmodium yoelii 17X.</title>
        <authorList>
            <consortium name="The Broad Institute Genomics Platform"/>
            <consortium name="The Broad Institute Genome Sequencing Center for Infectious Disease"/>
            <person name="Neafsey D."/>
            <person name="Adams J."/>
            <person name="Walker B."/>
            <person name="Young S.K."/>
            <person name="Zeng Q."/>
            <person name="Gargeya S."/>
            <person name="Fitzgerald M."/>
            <person name="Haas B."/>
            <person name="Abouelleil A."/>
            <person name="Alvarado L."/>
            <person name="Chapman S.B."/>
            <person name="Gainer-Dewar J."/>
            <person name="Goldberg J."/>
            <person name="Griggs A."/>
            <person name="Gujja S."/>
            <person name="Hansen M."/>
            <person name="Howarth C."/>
            <person name="Imamovic A."/>
            <person name="Ireland A."/>
            <person name="Larimer J."/>
            <person name="McCowan C."/>
            <person name="Murphy C."/>
            <person name="Pearson M."/>
            <person name="Poon T.W."/>
            <person name="Priest M."/>
            <person name="Roberts A."/>
            <person name="Saif S."/>
            <person name="Shea T."/>
            <person name="Sykes S."/>
            <person name="Wortman J."/>
            <person name="Nusbaum C."/>
            <person name="Birren B."/>
        </authorList>
    </citation>
    <scope>NUCLEOTIDE SEQUENCE [LARGE SCALE GENOMIC DNA]</scope>
    <source>
        <strain evidence="3 4">17X</strain>
    </source>
</reference>
<name>V7PD62_PLAYE</name>